<evidence type="ECO:0000313" key="3">
    <source>
        <dbReference type="Proteomes" id="UP000628017"/>
    </source>
</evidence>
<reference evidence="2" key="2">
    <citation type="submission" date="2020-09" db="EMBL/GenBank/DDBJ databases">
        <authorList>
            <person name="Sun Q."/>
            <person name="Zhou Y."/>
        </authorList>
    </citation>
    <scope>NUCLEOTIDE SEQUENCE</scope>
    <source>
        <strain evidence="2">CGMCC 1.15880</strain>
    </source>
</reference>
<dbReference type="AlphaFoldDB" id="A0A916VMW2"/>
<reference evidence="2" key="1">
    <citation type="journal article" date="2014" name="Int. J. Syst. Evol. Microbiol.">
        <title>Complete genome sequence of Corynebacterium casei LMG S-19264T (=DSM 44701T), isolated from a smear-ripened cheese.</title>
        <authorList>
            <consortium name="US DOE Joint Genome Institute (JGI-PGF)"/>
            <person name="Walter F."/>
            <person name="Albersmeier A."/>
            <person name="Kalinowski J."/>
            <person name="Ruckert C."/>
        </authorList>
    </citation>
    <scope>NUCLEOTIDE SEQUENCE</scope>
    <source>
        <strain evidence="2">CGMCC 1.15880</strain>
    </source>
</reference>
<comment type="caution">
    <text evidence="2">The sequence shown here is derived from an EMBL/GenBank/DDBJ whole genome shotgun (WGS) entry which is preliminary data.</text>
</comment>
<proteinExistence type="predicted"/>
<evidence type="ECO:0000256" key="1">
    <source>
        <dbReference type="SAM" id="Phobius"/>
    </source>
</evidence>
<accession>A0A916VMW2</accession>
<sequence>MQLVPSTLLALLLVVMLMKQGPQQGLHWFFIMSPFGAAAAFNMPAVGGASIGIIDLGGLVLFALVFSGSNGPARTVGTMRPGQPGFYLLLLTIYCIVTTLIFPRLFAYQTEVFGISRADNKTEIISVFLRPTTGNITQLFRLMLDVLAFFAVATLFRTKPDFDKVLNAMIAATVVNFMLG</sequence>
<feature type="transmembrane region" description="Helical" evidence="1">
    <location>
        <begin position="43"/>
        <end position="66"/>
    </location>
</feature>
<keyword evidence="1" id="KW-0472">Membrane</keyword>
<gene>
    <name evidence="2" type="ORF">GCM10011498_07350</name>
</gene>
<feature type="transmembrane region" description="Helical" evidence="1">
    <location>
        <begin position="139"/>
        <end position="156"/>
    </location>
</feature>
<keyword evidence="1" id="KW-0812">Transmembrane</keyword>
<dbReference type="Proteomes" id="UP000628017">
    <property type="component" value="Unassembled WGS sequence"/>
</dbReference>
<feature type="transmembrane region" description="Helical" evidence="1">
    <location>
        <begin position="86"/>
        <end position="106"/>
    </location>
</feature>
<evidence type="ECO:0000313" key="2">
    <source>
        <dbReference type="EMBL" id="GGA09826.1"/>
    </source>
</evidence>
<protein>
    <submittedName>
        <fullName evidence="2">Uncharacterized protein</fullName>
    </submittedName>
</protein>
<name>A0A916VMW2_9RHOB</name>
<keyword evidence="1" id="KW-1133">Transmembrane helix</keyword>
<organism evidence="2 3">
    <name type="scientific">Neptunicoccus cionae</name>
    <dbReference type="NCBI Taxonomy" id="2035344"/>
    <lineage>
        <taxon>Bacteria</taxon>
        <taxon>Pseudomonadati</taxon>
        <taxon>Pseudomonadota</taxon>
        <taxon>Alphaproteobacteria</taxon>
        <taxon>Rhodobacterales</taxon>
        <taxon>Paracoccaceae</taxon>
        <taxon>Neptunicoccus</taxon>
    </lineage>
</organism>
<keyword evidence="3" id="KW-1185">Reference proteome</keyword>
<dbReference type="RefSeq" id="WP_188671007.1">
    <property type="nucleotide sequence ID" value="NZ_BMKA01000001.1"/>
</dbReference>
<dbReference type="EMBL" id="BMKA01000001">
    <property type="protein sequence ID" value="GGA09826.1"/>
    <property type="molecule type" value="Genomic_DNA"/>
</dbReference>